<dbReference type="Proteomes" id="UP000244189">
    <property type="component" value="Unassembled WGS sequence"/>
</dbReference>
<dbReference type="RefSeq" id="WP_146168866.1">
    <property type="nucleotide sequence ID" value="NZ_QAOG01000005.1"/>
</dbReference>
<dbReference type="EMBL" id="QAOG01000005">
    <property type="protein sequence ID" value="PTQ59431.1"/>
    <property type="molecule type" value="Genomic_DNA"/>
</dbReference>
<proteinExistence type="predicted"/>
<gene>
    <name evidence="2" type="ORF">C8J26_3181</name>
</gene>
<sequence length="189" mass="20466">MSDGPYRSLPMSPKWKQAAKRAYLSSFSAPEISEALQQAVERDCRAELSAGLVRRVTALVIGPENPGLFRDLPTADLNALHRDCSSTMEHGLVSNAIDALQDGLRGQPALQRAAESSVSDRLLAGSRQIEEHMHREAPDQRARTTRSRLQDAYGGVDVSGVARSLLRAPDAPTRTATVVYSGLDDGVPF</sequence>
<keyword evidence="3" id="KW-1185">Reference proteome</keyword>
<reference evidence="2 3" key="1">
    <citation type="submission" date="2018-04" db="EMBL/GenBank/DDBJ databases">
        <title>Genomic Encyclopedia of Type Strains, Phase III (KMG-III): the genomes of soil and plant-associated and newly described type strains.</title>
        <authorList>
            <person name="Whitman W."/>
        </authorList>
    </citation>
    <scope>NUCLEOTIDE SEQUENCE [LARGE SCALE GENOMIC DNA]</scope>
    <source>
        <strain evidence="2 3">MA101b</strain>
    </source>
</reference>
<organism evidence="2 3">
    <name type="scientific">Sphingomonas aurantiaca</name>
    <dbReference type="NCBI Taxonomy" id="185949"/>
    <lineage>
        <taxon>Bacteria</taxon>
        <taxon>Pseudomonadati</taxon>
        <taxon>Pseudomonadota</taxon>
        <taxon>Alphaproteobacteria</taxon>
        <taxon>Sphingomonadales</taxon>
        <taxon>Sphingomonadaceae</taxon>
        <taxon>Sphingomonas</taxon>
    </lineage>
</organism>
<evidence type="ECO:0000313" key="2">
    <source>
        <dbReference type="EMBL" id="PTQ59431.1"/>
    </source>
</evidence>
<evidence type="ECO:0000313" key="3">
    <source>
        <dbReference type="Proteomes" id="UP000244189"/>
    </source>
</evidence>
<feature type="region of interest" description="Disordered" evidence="1">
    <location>
        <begin position="129"/>
        <end position="149"/>
    </location>
</feature>
<feature type="compositionally biased region" description="Basic and acidic residues" evidence="1">
    <location>
        <begin position="129"/>
        <end position="142"/>
    </location>
</feature>
<protein>
    <submittedName>
        <fullName evidence="2">Uncharacterized protein</fullName>
    </submittedName>
</protein>
<name>A0A2T5GJD6_9SPHN</name>
<evidence type="ECO:0000256" key="1">
    <source>
        <dbReference type="SAM" id="MobiDB-lite"/>
    </source>
</evidence>
<comment type="caution">
    <text evidence="2">The sequence shown here is derived from an EMBL/GenBank/DDBJ whole genome shotgun (WGS) entry which is preliminary data.</text>
</comment>
<accession>A0A2T5GJD6</accession>
<dbReference type="AlphaFoldDB" id="A0A2T5GJD6"/>